<sequence length="75" mass="7727">MTAETAADLGIRRHHVGRHGHPETARALEARGCAYRSAARRRRTAATSSLTSALSTTQSGTTGAADRGSPDPAAA</sequence>
<name>A0A919GX09_9ACTN</name>
<evidence type="ECO:0000256" key="1">
    <source>
        <dbReference type="SAM" id="MobiDB-lite"/>
    </source>
</evidence>
<reference evidence="2" key="1">
    <citation type="submission" date="2020-09" db="EMBL/GenBank/DDBJ databases">
        <title>Whole genome shotgun sequence of Streptomyces xanthophaeus NBRC 12829.</title>
        <authorList>
            <person name="Komaki H."/>
            <person name="Tamura T."/>
        </authorList>
    </citation>
    <scope>NUCLEOTIDE SEQUENCE</scope>
    <source>
        <strain evidence="2">NBRC 12829</strain>
    </source>
</reference>
<feature type="compositionally biased region" description="Low complexity" evidence="1">
    <location>
        <begin position="45"/>
        <end position="65"/>
    </location>
</feature>
<dbReference type="AlphaFoldDB" id="A0A919GX09"/>
<organism evidence="2 3">
    <name type="scientific">Streptomyces xanthophaeus</name>
    <dbReference type="NCBI Taxonomy" id="67385"/>
    <lineage>
        <taxon>Bacteria</taxon>
        <taxon>Bacillati</taxon>
        <taxon>Actinomycetota</taxon>
        <taxon>Actinomycetes</taxon>
        <taxon>Kitasatosporales</taxon>
        <taxon>Streptomycetaceae</taxon>
        <taxon>Streptomyces</taxon>
    </lineage>
</organism>
<feature type="region of interest" description="Disordered" evidence="1">
    <location>
        <begin position="37"/>
        <end position="75"/>
    </location>
</feature>
<keyword evidence="3" id="KW-1185">Reference proteome</keyword>
<gene>
    <name evidence="2" type="ORF">Sxan_00820</name>
</gene>
<evidence type="ECO:0000313" key="3">
    <source>
        <dbReference type="Proteomes" id="UP000600026"/>
    </source>
</evidence>
<accession>A0A919GX09</accession>
<proteinExistence type="predicted"/>
<dbReference type="EMBL" id="BNEE01000002">
    <property type="protein sequence ID" value="GHI82718.1"/>
    <property type="molecule type" value="Genomic_DNA"/>
</dbReference>
<feature type="region of interest" description="Disordered" evidence="1">
    <location>
        <begin position="1"/>
        <end position="25"/>
    </location>
</feature>
<protein>
    <submittedName>
        <fullName evidence="2">Uncharacterized protein</fullName>
    </submittedName>
</protein>
<comment type="caution">
    <text evidence="2">The sequence shown here is derived from an EMBL/GenBank/DDBJ whole genome shotgun (WGS) entry which is preliminary data.</text>
</comment>
<dbReference type="Proteomes" id="UP000600026">
    <property type="component" value="Unassembled WGS sequence"/>
</dbReference>
<evidence type="ECO:0000313" key="2">
    <source>
        <dbReference type="EMBL" id="GHI82718.1"/>
    </source>
</evidence>